<keyword evidence="2" id="KW-1185">Reference proteome</keyword>
<sequence length="76" mass="8321">MIRRRLTKLRSVLTETKVTTAPTIAGLNILKNGQNLQITGKRSEPATTLLSTSPSTVMIDKLVVNDVDTTDEPLNE</sequence>
<accession>A0A225VSN7</accession>
<name>A0A225VSN7_9STRA</name>
<dbReference type="AlphaFoldDB" id="A0A225VSN7"/>
<comment type="caution">
    <text evidence="1">The sequence shown here is derived from an EMBL/GenBank/DDBJ whole genome shotgun (WGS) entry which is preliminary data.</text>
</comment>
<protein>
    <submittedName>
        <fullName evidence="1">Uncharacterized protein</fullName>
    </submittedName>
</protein>
<gene>
    <name evidence="1" type="ORF">PHMEG_00019620</name>
</gene>
<evidence type="ECO:0000313" key="1">
    <source>
        <dbReference type="EMBL" id="OWZ07918.1"/>
    </source>
</evidence>
<dbReference type="Proteomes" id="UP000198211">
    <property type="component" value="Unassembled WGS sequence"/>
</dbReference>
<proteinExistence type="predicted"/>
<dbReference type="EMBL" id="NBNE01003348">
    <property type="protein sequence ID" value="OWZ07918.1"/>
    <property type="molecule type" value="Genomic_DNA"/>
</dbReference>
<organism evidence="1 2">
    <name type="scientific">Phytophthora megakarya</name>
    <dbReference type="NCBI Taxonomy" id="4795"/>
    <lineage>
        <taxon>Eukaryota</taxon>
        <taxon>Sar</taxon>
        <taxon>Stramenopiles</taxon>
        <taxon>Oomycota</taxon>
        <taxon>Peronosporomycetes</taxon>
        <taxon>Peronosporales</taxon>
        <taxon>Peronosporaceae</taxon>
        <taxon>Phytophthora</taxon>
    </lineage>
</organism>
<evidence type="ECO:0000313" key="2">
    <source>
        <dbReference type="Proteomes" id="UP000198211"/>
    </source>
</evidence>
<reference evidence="2" key="1">
    <citation type="submission" date="2017-03" db="EMBL/GenBank/DDBJ databases">
        <title>Phytopthora megakarya and P. palmivora, two closely related causual agents of cacao black pod achieved similar genome size and gene model numbers by different mechanisms.</title>
        <authorList>
            <person name="Ali S."/>
            <person name="Shao J."/>
            <person name="Larry D.J."/>
            <person name="Kronmiller B."/>
            <person name="Shen D."/>
            <person name="Strem M.D."/>
            <person name="Melnick R.L."/>
            <person name="Guiltinan M.J."/>
            <person name="Tyler B.M."/>
            <person name="Meinhardt L.W."/>
            <person name="Bailey B.A."/>
        </authorList>
    </citation>
    <scope>NUCLEOTIDE SEQUENCE [LARGE SCALE GENOMIC DNA]</scope>
    <source>
        <strain evidence="2">zdho120</strain>
    </source>
</reference>